<keyword evidence="3" id="KW-0221">Differentiation</keyword>
<evidence type="ECO:0000256" key="6">
    <source>
        <dbReference type="ARBA" id="ARBA00023125"/>
    </source>
</evidence>
<dbReference type="EMBL" id="DQ662244">
    <property type="protein sequence ID" value="ABG90946.1"/>
    <property type="molecule type" value="mRNA"/>
</dbReference>
<organism evidence="13">
    <name type="scientific">Streptochaeta angustifolia</name>
    <dbReference type="NCBI Taxonomy" id="38733"/>
    <lineage>
        <taxon>Eukaryota</taxon>
        <taxon>Viridiplantae</taxon>
        <taxon>Streptophyta</taxon>
        <taxon>Embryophyta</taxon>
        <taxon>Tracheophyta</taxon>
        <taxon>Spermatophyta</taxon>
        <taxon>Magnoliopsida</taxon>
        <taxon>Liliopsida</taxon>
        <taxon>Poales</taxon>
        <taxon>Poaceae</taxon>
        <taxon>Anomochlooideae</taxon>
        <taxon>Streptochaeteae</taxon>
        <taxon>Streptochaeta</taxon>
    </lineage>
</organism>
<evidence type="ECO:0000256" key="3">
    <source>
        <dbReference type="ARBA" id="ARBA00022782"/>
    </source>
</evidence>
<dbReference type="Pfam" id="PF01486">
    <property type="entry name" value="K-box"/>
    <property type="match status" value="1"/>
</dbReference>
<dbReference type="InterPro" id="IPR036879">
    <property type="entry name" value="TF_MADSbox_sf"/>
</dbReference>
<dbReference type="AlphaFoldDB" id="A1XSY2"/>
<dbReference type="CDD" id="cd00265">
    <property type="entry name" value="MADS_MEF2_like"/>
    <property type="match status" value="1"/>
</dbReference>
<evidence type="ECO:0000256" key="10">
    <source>
        <dbReference type="SAM" id="Coils"/>
    </source>
</evidence>
<dbReference type="PRINTS" id="PR00404">
    <property type="entry name" value="MADSDOMAIN"/>
</dbReference>
<dbReference type="Pfam" id="PF00319">
    <property type="entry name" value="SRF-TF"/>
    <property type="match status" value="1"/>
</dbReference>
<keyword evidence="8" id="KW-0804">Transcription</keyword>
<feature type="domain" description="MADS-box" evidence="11">
    <location>
        <begin position="1"/>
        <end position="61"/>
    </location>
</feature>
<keyword evidence="5" id="KW-0287">Flowering</keyword>
<dbReference type="PROSITE" id="PS51297">
    <property type="entry name" value="K_BOX"/>
    <property type="match status" value="1"/>
</dbReference>
<dbReference type="GO" id="GO:0030154">
    <property type="term" value="P:cell differentiation"/>
    <property type="evidence" value="ECO:0007669"/>
    <property type="project" value="UniProtKB-KW"/>
</dbReference>
<feature type="domain" description="K-box" evidence="12">
    <location>
        <begin position="84"/>
        <end position="169"/>
    </location>
</feature>
<keyword evidence="10" id="KW-0175">Coiled coil</keyword>
<keyword evidence="2" id="KW-0217">Developmental protein</keyword>
<dbReference type="InterPro" id="IPR002100">
    <property type="entry name" value="TF_MADSbox"/>
</dbReference>
<dbReference type="GO" id="GO:0000977">
    <property type="term" value="F:RNA polymerase II transcription regulatory region sequence-specific DNA binding"/>
    <property type="evidence" value="ECO:0007669"/>
    <property type="project" value="InterPro"/>
</dbReference>
<evidence type="ECO:0000256" key="8">
    <source>
        <dbReference type="ARBA" id="ARBA00023163"/>
    </source>
</evidence>
<reference evidence="13" key="1">
    <citation type="journal article" date="2007" name="Proc. Natl. Acad. Sci. U.S.A.">
        <title>Conservation of B class gene expression in the second whorl of a basal grass and outgroups links the origin of lodicules and petals.</title>
        <authorList>
            <person name="Whipple C.J."/>
            <person name="Zanis M.J."/>
            <person name="Kellogg E.A."/>
            <person name="Schmidt R.J."/>
        </authorList>
    </citation>
    <scope>NUCLEOTIDE SEQUENCE</scope>
</reference>
<dbReference type="InterPro" id="IPR033896">
    <property type="entry name" value="MEF2-like_N"/>
</dbReference>
<proteinExistence type="evidence at transcript level"/>
<dbReference type="PROSITE" id="PS00350">
    <property type="entry name" value="MADS_BOX_1"/>
    <property type="match status" value="1"/>
</dbReference>
<keyword evidence="9" id="KW-0539">Nucleus</keyword>
<dbReference type="GO" id="GO:0045944">
    <property type="term" value="P:positive regulation of transcription by RNA polymerase II"/>
    <property type="evidence" value="ECO:0007669"/>
    <property type="project" value="InterPro"/>
</dbReference>
<dbReference type="PANTHER" id="PTHR48019">
    <property type="entry name" value="SERUM RESPONSE FACTOR HOMOLOG"/>
    <property type="match status" value="1"/>
</dbReference>
<protein>
    <submittedName>
        <fullName evidence="13">PI1</fullName>
    </submittedName>
</protein>
<evidence type="ECO:0000256" key="7">
    <source>
        <dbReference type="ARBA" id="ARBA00023159"/>
    </source>
</evidence>
<dbReference type="GO" id="GO:0005634">
    <property type="term" value="C:nucleus"/>
    <property type="evidence" value="ECO:0007669"/>
    <property type="project" value="UniProtKB-SubCell"/>
</dbReference>
<name>A1XSY2_9POAL</name>
<comment type="subcellular location">
    <subcellularLocation>
        <location evidence="1">Nucleus</location>
    </subcellularLocation>
</comment>
<dbReference type="Gene3D" id="3.40.1810.10">
    <property type="entry name" value="Transcription factor, MADS-box"/>
    <property type="match status" value="1"/>
</dbReference>
<dbReference type="GO" id="GO:0003700">
    <property type="term" value="F:DNA-binding transcription factor activity"/>
    <property type="evidence" value="ECO:0007669"/>
    <property type="project" value="InterPro"/>
</dbReference>
<dbReference type="SUPFAM" id="SSF55455">
    <property type="entry name" value="SRF-like"/>
    <property type="match status" value="1"/>
</dbReference>
<dbReference type="InterPro" id="IPR050142">
    <property type="entry name" value="MADS-box/MEF2_TF"/>
</dbReference>
<evidence type="ECO:0000313" key="13">
    <source>
        <dbReference type="EMBL" id="ABG90946.1"/>
    </source>
</evidence>
<evidence type="ECO:0000259" key="11">
    <source>
        <dbReference type="PROSITE" id="PS50066"/>
    </source>
</evidence>
<evidence type="ECO:0000256" key="2">
    <source>
        <dbReference type="ARBA" id="ARBA00022473"/>
    </source>
</evidence>
<evidence type="ECO:0000256" key="4">
    <source>
        <dbReference type="ARBA" id="ARBA00023015"/>
    </source>
</evidence>
<evidence type="ECO:0000256" key="9">
    <source>
        <dbReference type="ARBA" id="ARBA00023242"/>
    </source>
</evidence>
<evidence type="ECO:0000256" key="1">
    <source>
        <dbReference type="ARBA" id="ARBA00004123"/>
    </source>
</evidence>
<dbReference type="GO" id="GO:0046983">
    <property type="term" value="F:protein dimerization activity"/>
    <property type="evidence" value="ECO:0007669"/>
    <property type="project" value="InterPro"/>
</dbReference>
<dbReference type="FunFam" id="3.40.1810.10:FF:000017">
    <property type="entry name" value="PISTILLATA-like MADS-box transcription factor"/>
    <property type="match status" value="1"/>
</dbReference>
<dbReference type="PROSITE" id="PS50066">
    <property type="entry name" value="MADS_BOX_2"/>
    <property type="match status" value="1"/>
</dbReference>
<keyword evidence="7" id="KW-0010">Activator</keyword>
<keyword evidence="6" id="KW-0238">DNA-binding</keyword>
<accession>A1XSY2</accession>
<dbReference type="SMART" id="SM00432">
    <property type="entry name" value="MADS"/>
    <property type="match status" value="1"/>
</dbReference>
<keyword evidence="4" id="KW-0805">Transcription regulation</keyword>
<evidence type="ECO:0000259" key="12">
    <source>
        <dbReference type="PROSITE" id="PS51297"/>
    </source>
</evidence>
<dbReference type="InterPro" id="IPR002487">
    <property type="entry name" value="TF_Kbox"/>
</dbReference>
<feature type="coiled-coil region" evidence="10">
    <location>
        <begin position="84"/>
        <end position="111"/>
    </location>
</feature>
<sequence length="208" mass="24178">MGRGKIEIKRIENSTNRQVTFSKRRNGILKKAREISVLCDAEVGVVVFSSAGKLYDYCSPKTTLPKILEKYQANSGKILWDEKHKSLSAEIDRIKKENDNMQIELRHLKGEDLTLQPKELIAIEEALQNGQTKLRDKQMEHWRMLRRNEKMLEEENKLLAFRLHQQDVALTGSMRDLELGYHPGRDFASQMPITFHVQPSHPNLQEEK</sequence>
<dbReference type="GO" id="GO:0010093">
    <property type="term" value="P:specification of floral organ identity"/>
    <property type="evidence" value="ECO:0007669"/>
    <property type="project" value="UniProtKB-ARBA"/>
</dbReference>
<evidence type="ECO:0000256" key="5">
    <source>
        <dbReference type="ARBA" id="ARBA00023089"/>
    </source>
</evidence>